<name>A0ABV6SHM1_AZOPA</name>
<evidence type="ECO:0000313" key="2">
    <source>
        <dbReference type="EMBL" id="MFC0708419.1"/>
    </source>
</evidence>
<evidence type="ECO:0008006" key="4">
    <source>
        <dbReference type="Google" id="ProtNLM"/>
    </source>
</evidence>
<keyword evidence="3" id="KW-1185">Reference proteome</keyword>
<feature type="transmembrane region" description="Helical" evidence="1">
    <location>
        <begin position="38"/>
        <end position="58"/>
    </location>
</feature>
<keyword evidence="1" id="KW-1133">Transmembrane helix</keyword>
<keyword evidence="1" id="KW-0812">Transmembrane</keyword>
<feature type="transmembrane region" description="Helical" evidence="1">
    <location>
        <begin position="104"/>
        <end position="123"/>
    </location>
</feature>
<feature type="transmembrane region" description="Helical" evidence="1">
    <location>
        <begin position="135"/>
        <end position="154"/>
    </location>
</feature>
<proteinExistence type="predicted"/>
<organism evidence="2 3">
    <name type="scientific">Azorhizophilus paspali</name>
    <name type="common">Azotobacter paspali</name>
    <dbReference type="NCBI Taxonomy" id="69963"/>
    <lineage>
        <taxon>Bacteria</taxon>
        <taxon>Pseudomonadati</taxon>
        <taxon>Pseudomonadota</taxon>
        <taxon>Gammaproteobacteria</taxon>
        <taxon>Pseudomonadales</taxon>
        <taxon>Pseudomonadaceae</taxon>
        <taxon>Azorhizophilus</taxon>
    </lineage>
</organism>
<evidence type="ECO:0000313" key="3">
    <source>
        <dbReference type="Proteomes" id="UP001589891"/>
    </source>
</evidence>
<comment type="caution">
    <text evidence="2">The sequence shown here is derived from an EMBL/GenBank/DDBJ whole genome shotgun (WGS) entry which is preliminary data.</text>
</comment>
<reference evidence="2 3" key="1">
    <citation type="submission" date="2024-09" db="EMBL/GenBank/DDBJ databases">
        <authorList>
            <person name="Sun Q."/>
            <person name="Mori K."/>
        </authorList>
    </citation>
    <scope>NUCLEOTIDE SEQUENCE [LARGE SCALE GENOMIC DNA]</scope>
    <source>
        <strain evidence="2 3">NCAIM B.01794</strain>
    </source>
</reference>
<dbReference type="RefSeq" id="WP_376942366.1">
    <property type="nucleotide sequence ID" value="NZ_CP171449.1"/>
</dbReference>
<gene>
    <name evidence="2" type="ORF">ACFFGX_01980</name>
</gene>
<feature type="transmembrane region" description="Helical" evidence="1">
    <location>
        <begin position="166"/>
        <end position="186"/>
    </location>
</feature>
<protein>
    <recommendedName>
        <fullName evidence="4">CPBP family intramembrane metalloprotease</fullName>
    </recommendedName>
</protein>
<dbReference type="Proteomes" id="UP001589891">
    <property type="component" value="Unassembled WGS sequence"/>
</dbReference>
<sequence>MSDDPAGRRDDNPYAPPREALLASPDVPPMPDWSPVQLWVLGWLALAMVLGTLVIMLLSFNGFTRMRGVALYANWLGLALVLLGNYLLLRLKGFVEARFAARGLGWPVWLCVALGFLLEVVALRFEPGPLADWLAWLYAVALVGYGGLLVWLGARLLGVPEAFKSLYGMGWLVIAGGLMLASLVLATQAALPLMGAHAVLARVFFRGAAELRGRA</sequence>
<keyword evidence="1" id="KW-0472">Membrane</keyword>
<evidence type="ECO:0000256" key="1">
    <source>
        <dbReference type="SAM" id="Phobius"/>
    </source>
</evidence>
<feature type="transmembrane region" description="Helical" evidence="1">
    <location>
        <begin position="70"/>
        <end position="89"/>
    </location>
</feature>
<accession>A0ABV6SHM1</accession>
<dbReference type="EMBL" id="JBHLSS010000009">
    <property type="protein sequence ID" value="MFC0708419.1"/>
    <property type="molecule type" value="Genomic_DNA"/>
</dbReference>